<evidence type="ECO:0000313" key="3">
    <source>
        <dbReference type="Proteomes" id="UP000298663"/>
    </source>
</evidence>
<feature type="chain" id="PRO_5020356576" evidence="1">
    <location>
        <begin position="21"/>
        <end position="181"/>
    </location>
</feature>
<keyword evidence="3" id="KW-1185">Reference proteome</keyword>
<dbReference type="PROSITE" id="PS51257">
    <property type="entry name" value="PROKAR_LIPOPROTEIN"/>
    <property type="match status" value="1"/>
</dbReference>
<sequence>MNAFPFKVLFAALLATTTLACTPCEQGLQVISRQLMICMGKLTAHKRMLQGNVWSSFSNSGTCEVQLLEMNSVLAACWSSMCDASVSKDPTILTRESSKEVETQPSAYQTALQEIHRKLISQLAKKDNTENGMSNPSVPANNDLSTNFTSFKKASIQVLQQTLLSQLANISSSLKETSGRL</sequence>
<evidence type="ECO:0000256" key="1">
    <source>
        <dbReference type="SAM" id="SignalP"/>
    </source>
</evidence>
<dbReference type="Proteomes" id="UP000298663">
    <property type="component" value="Unassembled WGS sequence"/>
</dbReference>
<proteinExistence type="predicted"/>
<reference evidence="2 3" key="2">
    <citation type="journal article" date="2019" name="G3 (Bethesda)">
        <title>Hybrid Assembly of the Genome of the Entomopathogenic Nematode Steinernema carpocapsae Identifies the X-Chromosome.</title>
        <authorList>
            <person name="Serra L."/>
            <person name="Macchietto M."/>
            <person name="Macias-Munoz A."/>
            <person name="McGill C.J."/>
            <person name="Rodriguez I.M."/>
            <person name="Rodriguez B."/>
            <person name="Murad R."/>
            <person name="Mortazavi A."/>
        </authorList>
    </citation>
    <scope>NUCLEOTIDE SEQUENCE [LARGE SCALE GENOMIC DNA]</scope>
    <source>
        <strain evidence="2 3">ALL</strain>
    </source>
</reference>
<name>A0A4V6A1T7_STECR</name>
<comment type="caution">
    <text evidence="2">The sequence shown here is derived from an EMBL/GenBank/DDBJ whole genome shotgun (WGS) entry which is preliminary data.</text>
</comment>
<evidence type="ECO:0000313" key="2">
    <source>
        <dbReference type="EMBL" id="TKR76605.1"/>
    </source>
</evidence>
<feature type="signal peptide" evidence="1">
    <location>
        <begin position="1"/>
        <end position="20"/>
    </location>
</feature>
<keyword evidence="1" id="KW-0732">Signal</keyword>
<gene>
    <name evidence="2" type="ORF">L596_017720</name>
</gene>
<organism evidence="2 3">
    <name type="scientific">Steinernema carpocapsae</name>
    <name type="common">Entomopathogenic nematode</name>
    <dbReference type="NCBI Taxonomy" id="34508"/>
    <lineage>
        <taxon>Eukaryota</taxon>
        <taxon>Metazoa</taxon>
        <taxon>Ecdysozoa</taxon>
        <taxon>Nematoda</taxon>
        <taxon>Chromadorea</taxon>
        <taxon>Rhabditida</taxon>
        <taxon>Tylenchina</taxon>
        <taxon>Panagrolaimomorpha</taxon>
        <taxon>Strongyloidoidea</taxon>
        <taxon>Steinernematidae</taxon>
        <taxon>Steinernema</taxon>
    </lineage>
</organism>
<reference evidence="2 3" key="1">
    <citation type="journal article" date="2015" name="Genome Biol.">
        <title>Comparative genomics of Steinernema reveals deeply conserved gene regulatory networks.</title>
        <authorList>
            <person name="Dillman A.R."/>
            <person name="Macchietto M."/>
            <person name="Porter C.F."/>
            <person name="Rogers A."/>
            <person name="Williams B."/>
            <person name="Antoshechkin I."/>
            <person name="Lee M.M."/>
            <person name="Goodwin Z."/>
            <person name="Lu X."/>
            <person name="Lewis E.E."/>
            <person name="Goodrich-Blair H."/>
            <person name="Stock S.P."/>
            <person name="Adams B.J."/>
            <person name="Sternberg P.W."/>
            <person name="Mortazavi A."/>
        </authorList>
    </citation>
    <scope>NUCLEOTIDE SEQUENCE [LARGE SCALE GENOMIC DNA]</scope>
    <source>
        <strain evidence="2 3">ALL</strain>
    </source>
</reference>
<dbReference type="EMBL" id="AZBU02000005">
    <property type="protein sequence ID" value="TKR76605.1"/>
    <property type="molecule type" value="Genomic_DNA"/>
</dbReference>
<accession>A0A4V6A1T7</accession>
<dbReference type="AlphaFoldDB" id="A0A4V6A1T7"/>
<protein>
    <submittedName>
        <fullName evidence="2">Uncharacterized protein</fullName>
    </submittedName>
</protein>